<dbReference type="SUPFAM" id="SSF81383">
    <property type="entry name" value="F-box domain"/>
    <property type="match status" value="1"/>
</dbReference>
<dbReference type="OrthoDB" id="2322499at2759"/>
<dbReference type="InterPro" id="IPR036047">
    <property type="entry name" value="F-box-like_dom_sf"/>
</dbReference>
<dbReference type="EMBL" id="MCGN01000002">
    <property type="protein sequence ID" value="ORZ00780.1"/>
    <property type="molecule type" value="Genomic_DNA"/>
</dbReference>
<feature type="domain" description="F-box" evidence="1">
    <location>
        <begin position="1"/>
        <end position="49"/>
    </location>
</feature>
<gene>
    <name evidence="2" type="ORF">BCR43DRAFT_511737</name>
</gene>
<dbReference type="AlphaFoldDB" id="A0A1X2HN25"/>
<sequence length="362" mass="41148">MDNLPVELIVLVLEDLSPLDLWELQRVSRFFLHFLAGDNAVVTRLYRRVAERYGVPAPHPYTYRRVFALLSGRNCQICGCPSTRRATYVYWVLGVLCCGPCRNRLTTPVSRLDEAQFAHVATMNVPYQPLLRPYVRPGRARRITRIVWVRHLESYLPDATPLQRFRRELLLGSLNEAMHTHMVHDPRFHIFRLRQAEQHPPRRRQRTSGEADAVVGLAFVGSSRTRPRATGAPASAPRTVPLCSSLVLLRLSSVWEIRHQMLTPNEDVHFRLKGEATPRAVGQVKISLGIPNSATRSCWCSSSIPSLIVRSPKHGRLQRATKHLGHVCPLFLAGRSQNWQCTPARRAPLGEWEHRRQAEAAG</sequence>
<evidence type="ECO:0000313" key="3">
    <source>
        <dbReference type="Proteomes" id="UP000242180"/>
    </source>
</evidence>
<reference evidence="2 3" key="1">
    <citation type="submission" date="2016-07" db="EMBL/GenBank/DDBJ databases">
        <title>Pervasive Adenine N6-methylation of Active Genes in Fungi.</title>
        <authorList>
            <consortium name="DOE Joint Genome Institute"/>
            <person name="Mondo S.J."/>
            <person name="Dannebaum R.O."/>
            <person name="Kuo R.C."/>
            <person name="Labutti K."/>
            <person name="Haridas S."/>
            <person name="Kuo A."/>
            <person name="Salamov A."/>
            <person name="Ahrendt S.R."/>
            <person name="Lipzen A."/>
            <person name="Sullivan W."/>
            <person name="Andreopoulos W.B."/>
            <person name="Clum A."/>
            <person name="Lindquist E."/>
            <person name="Daum C."/>
            <person name="Ramamoorthy G.K."/>
            <person name="Gryganskyi A."/>
            <person name="Culley D."/>
            <person name="Magnuson J.K."/>
            <person name="James T.Y."/>
            <person name="O'Malley M.A."/>
            <person name="Stajich J.E."/>
            <person name="Spatafora J.W."/>
            <person name="Visel A."/>
            <person name="Grigoriev I.V."/>
        </authorList>
    </citation>
    <scope>NUCLEOTIDE SEQUENCE [LARGE SCALE GENOMIC DNA]</scope>
    <source>
        <strain evidence="2 3">NRRL 2496</strain>
    </source>
</reference>
<name>A0A1X2HN25_SYNRA</name>
<dbReference type="Proteomes" id="UP000242180">
    <property type="component" value="Unassembled WGS sequence"/>
</dbReference>
<protein>
    <recommendedName>
        <fullName evidence="1">F-box domain-containing protein</fullName>
    </recommendedName>
</protein>
<evidence type="ECO:0000259" key="1">
    <source>
        <dbReference type="PROSITE" id="PS50181"/>
    </source>
</evidence>
<dbReference type="InParanoid" id="A0A1X2HN25"/>
<keyword evidence="3" id="KW-1185">Reference proteome</keyword>
<accession>A0A1X2HN25</accession>
<comment type="caution">
    <text evidence="2">The sequence shown here is derived from an EMBL/GenBank/DDBJ whole genome shotgun (WGS) entry which is preliminary data.</text>
</comment>
<evidence type="ECO:0000313" key="2">
    <source>
        <dbReference type="EMBL" id="ORZ00780.1"/>
    </source>
</evidence>
<dbReference type="InterPro" id="IPR001810">
    <property type="entry name" value="F-box_dom"/>
</dbReference>
<dbReference type="PROSITE" id="PS50181">
    <property type="entry name" value="FBOX"/>
    <property type="match status" value="1"/>
</dbReference>
<proteinExistence type="predicted"/>
<organism evidence="2 3">
    <name type="scientific">Syncephalastrum racemosum</name>
    <name type="common">Filamentous fungus</name>
    <dbReference type="NCBI Taxonomy" id="13706"/>
    <lineage>
        <taxon>Eukaryota</taxon>
        <taxon>Fungi</taxon>
        <taxon>Fungi incertae sedis</taxon>
        <taxon>Mucoromycota</taxon>
        <taxon>Mucoromycotina</taxon>
        <taxon>Mucoromycetes</taxon>
        <taxon>Mucorales</taxon>
        <taxon>Syncephalastraceae</taxon>
        <taxon>Syncephalastrum</taxon>
    </lineage>
</organism>